<keyword evidence="2" id="KW-1133">Transmembrane helix</keyword>
<dbReference type="Proteomes" id="UP001283361">
    <property type="component" value="Unassembled WGS sequence"/>
</dbReference>
<accession>A0AAE1DE75</accession>
<feature type="chain" id="PRO_5042193876" evidence="3">
    <location>
        <begin position="27"/>
        <end position="434"/>
    </location>
</feature>
<name>A0AAE1DE75_9GAST</name>
<sequence>MAGERNYIVLHRILLVYSMLFYPAEGIDLSYAVTDNIGECARKCVQTSCLLIFWKEPNLPNAGPNENCGPQPQTLDPTQIKGLNNLRDQDVKVYMNDLINNSSSRSPDCATFVYIPSGSSRSLSTPATFDSKVVCSLVLVTDGNSTLTVTASFACNSSCSCRDTLSFHNSLLVSSRSQAVVACLGAKDNTTDLIVTSAKDGFLVLEMARDVTSLASYNVTVESLPAGSLSALPSDELVKDTNSDWEGSPCYRPKDYVTSCSPGNFSGGPTSDPPVVRGENQTEVTASDNLSDHTVSSSANSTAIKTNTNIITTTGIYITDYINHASITTNNNNNNNSNNTTNTNNNNNNSNNNGKRQVSSGGTSSRLDPGIIAGVVIACLLAMMLLGVMVFFASWRHKGRRVQPGFPNGTEHVLSSSAPASTAVRAPPKGTTAI</sequence>
<keyword evidence="5" id="KW-1185">Reference proteome</keyword>
<reference evidence="4" key="1">
    <citation type="journal article" date="2023" name="G3 (Bethesda)">
        <title>A reference genome for the long-term kleptoplast-retaining sea slug Elysia crispata morphotype clarki.</title>
        <authorList>
            <person name="Eastman K.E."/>
            <person name="Pendleton A.L."/>
            <person name="Shaikh M.A."/>
            <person name="Suttiyut T."/>
            <person name="Ogas R."/>
            <person name="Tomko P."/>
            <person name="Gavelis G."/>
            <person name="Widhalm J.R."/>
            <person name="Wisecaver J.H."/>
        </authorList>
    </citation>
    <scope>NUCLEOTIDE SEQUENCE</scope>
    <source>
        <strain evidence="4">ECLA1</strain>
    </source>
</reference>
<dbReference type="AlphaFoldDB" id="A0AAE1DE75"/>
<evidence type="ECO:0000256" key="3">
    <source>
        <dbReference type="SAM" id="SignalP"/>
    </source>
</evidence>
<keyword evidence="2" id="KW-0812">Transmembrane</keyword>
<feature type="region of interest" description="Disordered" evidence="1">
    <location>
        <begin position="332"/>
        <end position="365"/>
    </location>
</feature>
<evidence type="ECO:0000313" key="5">
    <source>
        <dbReference type="Proteomes" id="UP001283361"/>
    </source>
</evidence>
<feature type="transmembrane region" description="Helical" evidence="2">
    <location>
        <begin position="371"/>
        <end position="393"/>
    </location>
</feature>
<keyword evidence="3" id="KW-0732">Signal</keyword>
<comment type="caution">
    <text evidence="4">The sequence shown here is derived from an EMBL/GenBank/DDBJ whole genome shotgun (WGS) entry which is preliminary data.</text>
</comment>
<evidence type="ECO:0000313" key="4">
    <source>
        <dbReference type="EMBL" id="KAK3767429.1"/>
    </source>
</evidence>
<evidence type="ECO:0000256" key="2">
    <source>
        <dbReference type="SAM" id="Phobius"/>
    </source>
</evidence>
<evidence type="ECO:0000256" key="1">
    <source>
        <dbReference type="SAM" id="MobiDB-lite"/>
    </source>
</evidence>
<proteinExistence type="predicted"/>
<feature type="signal peptide" evidence="3">
    <location>
        <begin position="1"/>
        <end position="26"/>
    </location>
</feature>
<organism evidence="4 5">
    <name type="scientific">Elysia crispata</name>
    <name type="common">lettuce slug</name>
    <dbReference type="NCBI Taxonomy" id="231223"/>
    <lineage>
        <taxon>Eukaryota</taxon>
        <taxon>Metazoa</taxon>
        <taxon>Spiralia</taxon>
        <taxon>Lophotrochozoa</taxon>
        <taxon>Mollusca</taxon>
        <taxon>Gastropoda</taxon>
        <taxon>Heterobranchia</taxon>
        <taxon>Euthyneura</taxon>
        <taxon>Panpulmonata</taxon>
        <taxon>Sacoglossa</taxon>
        <taxon>Placobranchoidea</taxon>
        <taxon>Plakobranchidae</taxon>
        <taxon>Elysia</taxon>
    </lineage>
</organism>
<feature type="region of interest" description="Disordered" evidence="1">
    <location>
        <begin position="406"/>
        <end position="434"/>
    </location>
</feature>
<dbReference type="EMBL" id="JAWDGP010004149">
    <property type="protein sequence ID" value="KAK3767429.1"/>
    <property type="molecule type" value="Genomic_DNA"/>
</dbReference>
<feature type="compositionally biased region" description="Polar residues" evidence="1">
    <location>
        <begin position="354"/>
        <end position="365"/>
    </location>
</feature>
<protein>
    <submittedName>
        <fullName evidence="4">Uncharacterized protein</fullName>
    </submittedName>
</protein>
<feature type="compositionally biased region" description="Low complexity" evidence="1">
    <location>
        <begin position="332"/>
        <end position="353"/>
    </location>
</feature>
<keyword evidence="2" id="KW-0472">Membrane</keyword>
<gene>
    <name evidence="4" type="ORF">RRG08_032104</name>
</gene>